<dbReference type="OrthoDB" id="1934635at2759"/>
<evidence type="ECO:0000313" key="2">
    <source>
        <dbReference type="EMBL" id="RDX97640.1"/>
    </source>
</evidence>
<comment type="caution">
    <text evidence="2">The sequence shown here is derived from an EMBL/GenBank/DDBJ whole genome shotgun (WGS) entry which is preliminary data.</text>
</comment>
<dbReference type="PANTHER" id="PTHR35046:SF9">
    <property type="entry name" value="RNA-DIRECTED DNA POLYMERASE"/>
    <property type="match status" value="1"/>
</dbReference>
<reference evidence="2" key="1">
    <citation type="submission" date="2018-05" db="EMBL/GenBank/DDBJ databases">
        <title>Draft genome of Mucuna pruriens seed.</title>
        <authorList>
            <person name="Nnadi N.E."/>
            <person name="Vos R."/>
            <person name="Hasami M.H."/>
            <person name="Devisetty U.K."/>
            <person name="Aguiy J.C."/>
        </authorList>
    </citation>
    <scope>NUCLEOTIDE SEQUENCE [LARGE SCALE GENOMIC DNA]</scope>
    <source>
        <strain evidence="2">JCA_2017</strain>
    </source>
</reference>
<dbReference type="EMBL" id="QJKJ01003602">
    <property type="protein sequence ID" value="RDX97640.1"/>
    <property type="molecule type" value="Genomic_DNA"/>
</dbReference>
<sequence length="290" mass="33795">MIDLGINKKEIPWILSKGKIPHCLGNDSLNDYYDLEMKVEKFFECIDCDDMIKIAIKIRGMRRAPINSWDELKREMRERFVPSFYTRDHFVKLERMYQGSKGMEEYFKEMEVTLIRAQVVESQEASMARFVHGLNRDIQDIIELHKYTSLFTLGRDILPHNSLNKRTMILRENEDVESESSQEQTSILGNEGGYSSEEALYKGDLLMVRRLMETFVRENQSQRENIFHVKCRMRGCLSALDVESIEFFLRANSRNVSAQKEPSCPYSSLPSRANFKAQVTPTRACVAHSH</sequence>
<accession>A0A371H495</accession>
<dbReference type="PANTHER" id="PTHR35046">
    <property type="entry name" value="ZINC KNUCKLE (CCHC-TYPE) FAMILY PROTEIN"/>
    <property type="match status" value="1"/>
</dbReference>
<evidence type="ECO:0000259" key="1">
    <source>
        <dbReference type="Pfam" id="PF03732"/>
    </source>
</evidence>
<dbReference type="Pfam" id="PF03732">
    <property type="entry name" value="Retrotrans_gag"/>
    <property type="match status" value="1"/>
</dbReference>
<proteinExistence type="predicted"/>
<dbReference type="Proteomes" id="UP000257109">
    <property type="component" value="Unassembled WGS sequence"/>
</dbReference>
<protein>
    <recommendedName>
        <fullName evidence="1">Retrotransposon gag domain-containing protein</fullName>
    </recommendedName>
</protein>
<organism evidence="2 3">
    <name type="scientific">Mucuna pruriens</name>
    <name type="common">Velvet bean</name>
    <name type="synonym">Dolichos pruriens</name>
    <dbReference type="NCBI Taxonomy" id="157652"/>
    <lineage>
        <taxon>Eukaryota</taxon>
        <taxon>Viridiplantae</taxon>
        <taxon>Streptophyta</taxon>
        <taxon>Embryophyta</taxon>
        <taxon>Tracheophyta</taxon>
        <taxon>Spermatophyta</taxon>
        <taxon>Magnoliopsida</taxon>
        <taxon>eudicotyledons</taxon>
        <taxon>Gunneridae</taxon>
        <taxon>Pentapetalae</taxon>
        <taxon>rosids</taxon>
        <taxon>fabids</taxon>
        <taxon>Fabales</taxon>
        <taxon>Fabaceae</taxon>
        <taxon>Papilionoideae</taxon>
        <taxon>50 kb inversion clade</taxon>
        <taxon>NPAAA clade</taxon>
        <taxon>indigoferoid/millettioid clade</taxon>
        <taxon>Phaseoleae</taxon>
        <taxon>Mucuna</taxon>
    </lineage>
</organism>
<dbReference type="AlphaFoldDB" id="A0A371H495"/>
<keyword evidence="3" id="KW-1185">Reference proteome</keyword>
<feature type="domain" description="Retrotransposon gag" evidence="1">
    <location>
        <begin position="66"/>
        <end position="136"/>
    </location>
</feature>
<feature type="non-terminal residue" evidence="2">
    <location>
        <position position="1"/>
    </location>
</feature>
<gene>
    <name evidence="2" type="ORF">CR513_19564</name>
</gene>
<dbReference type="InterPro" id="IPR005162">
    <property type="entry name" value="Retrotrans_gag_dom"/>
</dbReference>
<name>A0A371H495_MUCPR</name>
<evidence type="ECO:0000313" key="3">
    <source>
        <dbReference type="Proteomes" id="UP000257109"/>
    </source>
</evidence>